<feature type="region of interest" description="Disordered" evidence="1">
    <location>
        <begin position="111"/>
        <end position="133"/>
    </location>
</feature>
<dbReference type="PANTHER" id="PTHR42749">
    <property type="entry name" value="CELL SHAPE-DETERMINING PROTEIN MREB"/>
    <property type="match status" value="1"/>
</dbReference>
<feature type="compositionally biased region" description="Low complexity" evidence="1">
    <location>
        <begin position="293"/>
        <end position="302"/>
    </location>
</feature>
<comment type="caution">
    <text evidence="2">The sequence shown here is derived from an EMBL/GenBank/DDBJ whole genome shotgun (WGS) entry which is preliminary data.</text>
</comment>
<dbReference type="OrthoDB" id="2394218at2759"/>
<name>A0A9P8SHF7_9HYPO</name>
<evidence type="ECO:0000313" key="3">
    <source>
        <dbReference type="Proteomes" id="UP000824596"/>
    </source>
</evidence>
<dbReference type="CDD" id="cd10170">
    <property type="entry name" value="ASKHA_NBD_HSP70"/>
    <property type="match status" value="1"/>
</dbReference>
<sequence length="1051" mass="118108">MEPSGSVRALDDWPVRDAARVCRTSLLWLQSNVSGLGGIGPQFRAVRDCVQRFDLWAGYMGVFADGDTSLESRLRFHPEIRQPILNMLALLERNLDHDFWLDGNALRPHSPGLGQARRQRLDETAAQDAPVDTSRPSTSLAVVAALDAIQAALDRLERLAVLVRNLPSSCLAPSMVSPASLADPVEVRVFQHMASVLVTDRFPGIGGRLAAQLISSIVFRRLRLLQHAKQKNLKSRLVAPAQRGVDTTFPIQVPVLQEPEAPQTRIPPRSEMDMFSLDFDKSSHQDFAHTDFSDTSTASSSSQCYPYPPLPQPRTKSGEHYMCDWCVADNKASDLAVPGWWRAYLQKNLQPYVCISEDCSEPAVFFESYSKWRQHMESVHTTDWARIVHCPHVWYCDDGPHDYIEFRDKHDLKQHLNQHHAKDLNLKHFQRKITQTTAENPNVIVSVDLGTTCTGVAWRTPRTPVQVINDWPGSGDRGERKVPSSLIYNADGSLSSWGFLCADDDNWDAGRTRRDLFKLFLDNDAVAVAQEQGLVNAPSSAADAKRCTTDYLRKVYAHVKETIERHMGLRRQMGSSWADLVVLFLFSVPTTWTRMKTIIMFKDVIRAAGFGTEGLRHEAQVDLTKAEAAAVTTLKTSVVRFTAGSLFLTVDAGGGTTDLALMRITSTDAAVPQMEQVAAVRGVGIGSTLIDRAFIRLVARRLAAWPEIERQLLADVAVRMARSHHFLNLKHKFGEILYMQSVWKIPMDGVSHAFNHDGLGIENGCFLVTKEQMQSLFDTQIEGLKKEIKAQLDWLSENGHPDLVEFVVLSGGLGSSCYVRDRIQQHLMSFPYPNAPRAVVILCQDPQLVVVRGLLLNQQQRTETGYLSVLATRVARASYGIVVKQPYRPSNHFDEEIVKDPFDSKKRWAINQIQWLIHKGDNINPNSPLVKTFKVYLAEQDITRSWDADVVISQNEISFLPHSLKQAGVTKLCQIKSNLEGVQQHQLILRKKRGTCFRRGYRFYICEFDVRVIVGPADLRFELWFDGQKFSGNNRPISVSWNEAGLEVGAD</sequence>
<organism evidence="2 3">
    <name type="scientific">Hirsutella rhossiliensis</name>
    <dbReference type="NCBI Taxonomy" id="111463"/>
    <lineage>
        <taxon>Eukaryota</taxon>
        <taxon>Fungi</taxon>
        <taxon>Dikarya</taxon>
        <taxon>Ascomycota</taxon>
        <taxon>Pezizomycotina</taxon>
        <taxon>Sordariomycetes</taxon>
        <taxon>Hypocreomycetidae</taxon>
        <taxon>Hypocreales</taxon>
        <taxon>Ophiocordycipitaceae</taxon>
        <taxon>Hirsutella</taxon>
    </lineage>
</organism>
<dbReference type="PANTHER" id="PTHR42749:SF1">
    <property type="entry name" value="CELL SHAPE-DETERMINING PROTEIN MREB"/>
    <property type="match status" value="1"/>
</dbReference>
<dbReference type="Gene3D" id="3.90.640.10">
    <property type="entry name" value="Actin, Chain A, domain 4"/>
    <property type="match status" value="1"/>
</dbReference>
<dbReference type="AlphaFoldDB" id="A0A9P8SHF7"/>
<dbReference type="SUPFAM" id="SSF53067">
    <property type="entry name" value="Actin-like ATPase domain"/>
    <property type="match status" value="2"/>
</dbReference>
<proteinExistence type="predicted"/>
<accession>A0A9P8SHF7</accession>
<reference evidence="2" key="1">
    <citation type="submission" date="2021-09" db="EMBL/GenBank/DDBJ databases">
        <title>A high-quality genome of the endoparasitic fungus Hirsutella rhossiliensis with a comparison of Hirsutella genomes reveals transposable elements contributing to genome size variation.</title>
        <authorList>
            <person name="Lin R."/>
            <person name="Jiao Y."/>
            <person name="Sun X."/>
            <person name="Ling J."/>
            <person name="Xie B."/>
            <person name="Cheng X."/>
        </authorList>
    </citation>
    <scope>NUCLEOTIDE SEQUENCE</scope>
    <source>
        <strain evidence="2">HR02</strain>
    </source>
</reference>
<dbReference type="Gene3D" id="3.30.420.40">
    <property type="match status" value="2"/>
</dbReference>
<evidence type="ECO:0000313" key="2">
    <source>
        <dbReference type="EMBL" id="KAH0962791.1"/>
    </source>
</evidence>
<feature type="region of interest" description="Disordered" evidence="1">
    <location>
        <begin position="290"/>
        <end position="309"/>
    </location>
</feature>
<dbReference type="GeneID" id="68354430"/>
<gene>
    <name evidence="2" type="ORF">HRG_05301</name>
</gene>
<protein>
    <submittedName>
        <fullName evidence="2">Hsp70 family chaperone</fullName>
    </submittedName>
</protein>
<dbReference type="EMBL" id="JAIZPD010000005">
    <property type="protein sequence ID" value="KAH0962791.1"/>
    <property type="molecule type" value="Genomic_DNA"/>
</dbReference>
<dbReference type="RefSeq" id="XP_044720304.1">
    <property type="nucleotide sequence ID" value="XM_044863772.1"/>
</dbReference>
<evidence type="ECO:0000256" key="1">
    <source>
        <dbReference type="SAM" id="MobiDB-lite"/>
    </source>
</evidence>
<dbReference type="InterPro" id="IPR043129">
    <property type="entry name" value="ATPase_NBD"/>
</dbReference>
<dbReference type="Proteomes" id="UP000824596">
    <property type="component" value="Unassembled WGS sequence"/>
</dbReference>
<keyword evidence="3" id="KW-1185">Reference proteome</keyword>